<keyword evidence="1" id="KW-0472">Membrane</keyword>
<keyword evidence="3" id="KW-1185">Reference proteome</keyword>
<accession>A0ABP9FJC7</accession>
<gene>
    <name evidence="2" type="ORF">GCM10023333_39940</name>
</gene>
<comment type="caution">
    <text evidence="2">The sequence shown here is derived from an EMBL/GenBank/DDBJ whole genome shotgun (WGS) entry which is preliminary data.</text>
</comment>
<evidence type="ECO:0000313" key="3">
    <source>
        <dbReference type="Proteomes" id="UP001499988"/>
    </source>
</evidence>
<dbReference type="Gene3D" id="3.30.700.10">
    <property type="entry name" value="Glycoprotein, Type 4 Pilin"/>
    <property type="match status" value="1"/>
</dbReference>
<proteinExistence type="predicted"/>
<dbReference type="Pfam" id="PF07963">
    <property type="entry name" value="N_methyl"/>
    <property type="match status" value="1"/>
</dbReference>
<evidence type="ECO:0000313" key="2">
    <source>
        <dbReference type="EMBL" id="GAA4901866.1"/>
    </source>
</evidence>
<name>A0ABP9FJC7_9GAMM</name>
<reference evidence="3" key="1">
    <citation type="journal article" date="2019" name="Int. J. Syst. Evol. Microbiol.">
        <title>The Global Catalogue of Microorganisms (GCM) 10K type strain sequencing project: providing services to taxonomists for standard genome sequencing and annotation.</title>
        <authorList>
            <consortium name="The Broad Institute Genomics Platform"/>
            <consortium name="The Broad Institute Genome Sequencing Center for Infectious Disease"/>
            <person name="Wu L."/>
            <person name="Ma J."/>
        </authorList>
    </citation>
    <scope>NUCLEOTIDE SEQUENCE [LARGE SCALE GENOMIC DNA]</scope>
    <source>
        <strain evidence="3">JCM 18401</strain>
    </source>
</reference>
<sequence length="205" mass="21344">MQQTMQQRLGQRQAGFTFVEMVIVVVIVGILAAVALPRFINLTDEAERASSEGVGGGFASAVGIARAQWEVDNRPDDGEILMSGTEVTVNQFGYPSGGDDADAMTTAACLDAFNTILQSPPAAVEQGFDARQARYYVTVRGGGGSAVTPDGGTVTGLSRCVYTLVSTLTLNDNTGIPAPANPNPDTDGKGFIYNAGTGQVVSFNN</sequence>
<organism evidence="2 3">
    <name type="scientific">Ferrimonas pelagia</name>
    <dbReference type="NCBI Taxonomy" id="1177826"/>
    <lineage>
        <taxon>Bacteria</taxon>
        <taxon>Pseudomonadati</taxon>
        <taxon>Pseudomonadota</taxon>
        <taxon>Gammaproteobacteria</taxon>
        <taxon>Alteromonadales</taxon>
        <taxon>Ferrimonadaceae</taxon>
        <taxon>Ferrimonas</taxon>
    </lineage>
</organism>
<dbReference type="Proteomes" id="UP001499988">
    <property type="component" value="Unassembled WGS sequence"/>
</dbReference>
<feature type="transmembrane region" description="Helical" evidence="1">
    <location>
        <begin position="21"/>
        <end position="40"/>
    </location>
</feature>
<dbReference type="EMBL" id="BAABJZ010000105">
    <property type="protein sequence ID" value="GAA4901866.1"/>
    <property type="molecule type" value="Genomic_DNA"/>
</dbReference>
<dbReference type="RefSeq" id="WP_425557392.1">
    <property type="nucleotide sequence ID" value="NZ_BAABJZ010000105.1"/>
</dbReference>
<evidence type="ECO:0000256" key="1">
    <source>
        <dbReference type="SAM" id="Phobius"/>
    </source>
</evidence>
<dbReference type="InterPro" id="IPR012902">
    <property type="entry name" value="N_methyl_site"/>
</dbReference>
<dbReference type="SUPFAM" id="SSF54523">
    <property type="entry name" value="Pili subunits"/>
    <property type="match status" value="1"/>
</dbReference>
<keyword evidence="1" id="KW-1133">Transmembrane helix</keyword>
<keyword evidence="1" id="KW-0812">Transmembrane</keyword>
<protein>
    <submittedName>
        <fullName evidence="2">Prepilin-type N-terminal cleavage/methylation domain-containing protein</fullName>
    </submittedName>
</protein>
<dbReference type="NCBIfam" id="TIGR02532">
    <property type="entry name" value="IV_pilin_GFxxxE"/>
    <property type="match status" value="1"/>
</dbReference>
<dbReference type="InterPro" id="IPR045584">
    <property type="entry name" value="Pilin-like"/>
</dbReference>